<dbReference type="InterPro" id="IPR032675">
    <property type="entry name" value="LRR_dom_sf"/>
</dbReference>
<evidence type="ECO:0000256" key="9">
    <source>
        <dbReference type="ARBA" id="ARBA00022737"/>
    </source>
</evidence>
<keyword evidence="8" id="KW-0732">Signal</keyword>
<dbReference type="InterPro" id="IPR000719">
    <property type="entry name" value="Prot_kinase_dom"/>
</dbReference>
<dbReference type="GO" id="GO:0033612">
    <property type="term" value="F:receptor serine/threonine kinase binding"/>
    <property type="evidence" value="ECO:0007669"/>
    <property type="project" value="TreeGrafter"/>
</dbReference>
<evidence type="ECO:0000256" key="3">
    <source>
        <dbReference type="ARBA" id="ARBA00012513"/>
    </source>
</evidence>
<keyword evidence="15" id="KW-0325">Glycoprotein</keyword>
<dbReference type="Gene3D" id="1.10.510.10">
    <property type="entry name" value="Transferase(Phosphotransferase) domain 1"/>
    <property type="match status" value="1"/>
</dbReference>
<keyword evidence="4" id="KW-0723">Serine/threonine-protein kinase</keyword>
<dbReference type="PROSITE" id="PS00107">
    <property type="entry name" value="PROTEIN_KINASE_ATP"/>
    <property type="match status" value="1"/>
</dbReference>
<proteinExistence type="inferred from homology"/>
<keyword evidence="6" id="KW-0808">Transferase</keyword>
<dbReference type="InterPro" id="IPR003591">
    <property type="entry name" value="Leu-rich_rpt_typical-subtyp"/>
</dbReference>
<feature type="binding site" evidence="18">
    <location>
        <position position="761"/>
    </location>
    <ligand>
        <name>ATP</name>
        <dbReference type="ChEBI" id="CHEBI:30616"/>
    </ligand>
</feature>
<evidence type="ECO:0000256" key="15">
    <source>
        <dbReference type="ARBA" id="ARBA00023180"/>
    </source>
</evidence>
<feature type="transmembrane region" description="Helical" evidence="20">
    <location>
        <begin position="670"/>
        <end position="690"/>
    </location>
</feature>
<evidence type="ECO:0000256" key="2">
    <source>
        <dbReference type="ARBA" id="ARBA00009592"/>
    </source>
</evidence>
<dbReference type="GO" id="GO:0004674">
    <property type="term" value="F:protein serine/threonine kinase activity"/>
    <property type="evidence" value="ECO:0007669"/>
    <property type="project" value="UniProtKB-KW"/>
</dbReference>
<evidence type="ECO:0000256" key="20">
    <source>
        <dbReference type="SAM" id="Phobius"/>
    </source>
</evidence>
<evidence type="ECO:0000259" key="21">
    <source>
        <dbReference type="PROSITE" id="PS50011"/>
    </source>
</evidence>
<evidence type="ECO:0000256" key="13">
    <source>
        <dbReference type="ARBA" id="ARBA00022989"/>
    </source>
</evidence>
<dbReference type="Pfam" id="PF00069">
    <property type="entry name" value="Pkinase"/>
    <property type="match status" value="1"/>
</dbReference>
<evidence type="ECO:0000313" key="23">
    <source>
        <dbReference type="Proteomes" id="UP000626092"/>
    </source>
</evidence>
<dbReference type="Gene3D" id="3.30.200.20">
    <property type="entry name" value="Phosphorylase Kinase, domain 1"/>
    <property type="match status" value="1"/>
</dbReference>
<dbReference type="Gene3D" id="3.80.10.10">
    <property type="entry name" value="Ribonuclease Inhibitor"/>
    <property type="match status" value="4"/>
</dbReference>
<feature type="domain" description="Protein kinase" evidence="21">
    <location>
        <begin position="732"/>
        <end position="1067"/>
    </location>
</feature>
<keyword evidence="12 18" id="KW-0067">ATP-binding</keyword>
<dbReference type="EC" id="2.7.11.1" evidence="3"/>
<reference evidence="22" key="1">
    <citation type="submission" date="2019-11" db="EMBL/GenBank/DDBJ databases">
        <authorList>
            <person name="Liu Y."/>
            <person name="Hou J."/>
            <person name="Li T.-Q."/>
            <person name="Guan C.-H."/>
            <person name="Wu X."/>
            <person name="Wu H.-Z."/>
            <person name="Ling F."/>
            <person name="Zhang R."/>
            <person name="Shi X.-G."/>
            <person name="Ren J.-P."/>
            <person name="Chen E.-F."/>
            <person name="Sun J.-M."/>
        </authorList>
    </citation>
    <scope>NUCLEOTIDE SEQUENCE</scope>
    <source>
        <strain evidence="22">Adult_tree_wgs_1</strain>
        <tissue evidence="22">Leaves</tissue>
    </source>
</reference>
<evidence type="ECO:0000256" key="19">
    <source>
        <dbReference type="SAM" id="MobiDB-lite"/>
    </source>
</evidence>
<dbReference type="InterPro" id="IPR008271">
    <property type="entry name" value="Ser/Thr_kinase_AS"/>
</dbReference>
<dbReference type="GO" id="GO:0005886">
    <property type="term" value="C:plasma membrane"/>
    <property type="evidence" value="ECO:0007669"/>
    <property type="project" value="UniProtKB-SubCell"/>
</dbReference>
<dbReference type="FunFam" id="3.80.10.10:FF:000896">
    <property type="entry name" value="Leucine-rich repeat receptor-like protein kinase"/>
    <property type="match status" value="1"/>
</dbReference>
<evidence type="ECO:0000256" key="4">
    <source>
        <dbReference type="ARBA" id="ARBA00022527"/>
    </source>
</evidence>
<evidence type="ECO:0000256" key="6">
    <source>
        <dbReference type="ARBA" id="ARBA00022679"/>
    </source>
</evidence>
<sequence>MNQFSSYPPPRSSSSSSFPLYLTTFSLIFFLNISLSTAAAAATTTTPLQLLSLLSLKSILKDPLNTFHDWDPTPTFSKPGSFQPVWCSWSGIKCDRKASQVISLDLSRRNLSGRIPPEISYLAHLHHLNLSSNSFDGPLPAAVFDLAYLRTLDISHNNFNSTFPLGISNLNFLTVLNAYSNSFTGPLPVEITRLPSLEYLNLGGSYFEGEIPASYGNFQNLSFLDLAGNLLTGSIPPELGSLTQLERLEIGYNVFVGRIPPEFGKLSNLKYMDVSTANLSGEIPPQLSDLTKLESLLLFKNGFTGQIPSSFEKLTALKSLDLSDNFLSGPIPHGISDLKELIVLSLMNNKLSGEIPDGIGELPNLELLSLWNNSLTGILPQRLGSNRNLQKLDVSSNSLSGPLPPNLCLGNKLVKLILFGNNFIGELPPSLANCSTLSRFRIQDNSLNGSIPFGFGSLFNLTFMDLSNNNFSGGIPRDFGNAAVLEYLNISENSFDTSLPDNIWSSPNLQIFSAKSSRLKGKIPDFIGCRSLYKIELEGNDLDGSIPWDVDHCEKLICLNLRGNSLTGIIPWEISTLPSITDLDLSQNNLTGEIPSSFNNCTTLESFNVSYNQLTGPIPSSGTIFPNLHPTSFVGNAGLCGRILQKPCGGEGAAAGAVEVRPRPKRTAGAIVWIMAAAFGIGLFVLIAGSKCFHASYSRRFSTSDTHEIGPWKLTAFQRLNFTADDVLECLSMTDKIIGMGSTGTVYKAEMPGGEIIAVKKLWGKHKETIRRRRGVLAEVDVLGNVRHRNIVRLLGCCSNNECTMLLYEYMPNGSLDDLLHEKNKGENLVADWLTRYKIALGVAQGICYLHHDCDPVIVHRDLKPSNILLDGEMEARVADFGVAKLIECDESMSVIAGSYGYIAPGTCPIFFVLRGNNVMLLCPWTFGHVSGPDRATFVIVCLVRIVGWFGFAEYAYTLQVDEKSDIYSFGVVLMEVLTGKRSVDSEFGEGNSIVDWVRAKIKAKNGLIDVLDKNAGASCAPVREEMMLVLRVALICTSRNPADRPSMRDVVSMLQEAKPKRKSPEIGRGGGDAPVAQKPIVEC</sequence>
<organism evidence="22 23">
    <name type="scientific">Rhododendron simsii</name>
    <name type="common">Sims's rhododendron</name>
    <dbReference type="NCBI Taxonomy" id="118357"/>
    <lineage>
        <taxon>Eukaryota</taxon>
        <taxon>Viridiplantae</taxon>
        <taxon>Streptophyta</taxon>
        <taxon>Embryophyta</taxon>
        <taxon>Tracheophyta</taxon>
        <taxon>Spermatophyta</taxon>
        <taxon>Magnoliopsida</taxon>
        <taxon>eudicotyledons</taxon>
        <taxon>Gunneridae</taxon>
        <taxon>Pentapetalae</taxon>
        <taxon>asterids</taxon>
        <taxon>Ericales</taxon>
        <taxon>Ericaceae</taxon>
        <taxon>Ericoideae</taxon>
        <taxon>Rhodoreae</taxon>
        <taxon>Rhododendron</taxon>
    </lineage>
</organism>
<evidence type="ECO:0000256" key="10">
    <source>
        <dbReference type="ARBA" id="ARBA00022741"/>
    </source>
</evidence>
<dbReference type="FunFam" id="3.80.10.10:FF:000275">
    <property type="entry name" value="Leucine-rich repeat receptor-like protein kinase"/>
    <property type="match status" value="1"/>
</dbReference>
<dbReference type="Proteomes" id="UP000626092">
    <property type="component" value="Unassembled WGS sequence"/>
</dbReference>
<evidence type="ECO:0000256" key="14">
    <source>
        <dbReference type="ARBA" id="ARBA00023136"/>
    </source>
</evidence>
<comment type="similarity">
    <text evidence="2">Belongs to the RLP family.</text>
</comment>
<comment type="catalytic activity">
    <reaction evidence="17">
        <text>L-seryl-[protein] + ATP = O-phospho-L-seryl-[protein] + ADP + H(+)</text>
        <dbReference type="Rhea" id="RHEA:17989"/>
        <dbReference type="Rhea" id="RHEA-COMP:9863"/>
        <dbReference type="Rhea" id="RHEA-COMP:11604"/>
        <dbReference type="ChEBI" id="CHEBI:15378"/>
        <dbReference type="ChEBI" id="CHEBI:29999"/>
        <dbReference type="ChEBI" id="CHEBI:30616"/>
        <dbReference type="ChEBI" id="CHEBI:83421"/>
        <dbReference type="ChEBI" id="CHEBI:456216"/>
        <dbReference type="EC" id="2.7.11.1"/>
    </reaction>
</comment>
<keyword evidence="13 20" id="KW-1133">Transmembrane helix</keyword>
<keyword evidence="14 20" id="KW-0472">Membrane</keyword>
<dbReference type="EMBL" id="WJXA01000003">
    <property type="protein sequence ID" value="KAF7148700.1"/>
    <property type="molecule type" value="Genomic_DNA"/>
</dbReference>
<comment type="subcellular location">
    <subcellularLocation>
        <location evidence="1">Cell membrane</location>
        <topology evidence="1">Single-pass type I membrane protein</topology>
    </subcellularLocation>
</comment>
<protein>
    <recommendedName>
        <fullName evidence="3">non-specific serine/threonine protein kinase</fullName>
        <ecNumber evidence="3">2.7.11.1</ecNumber>
    </recommendedName>
</protein>
<dbReference type="SUPFAM" id="SSF52058">
    <property type="entry name" value="L domain-like"/>
    <property type="match status" value="2"/>
</dbReference>
<evidence type="ECO:0000256" key="5">
    <source>
        <dbReference type="ARBA" id="ARBA00022614"/>
    </source>
</evidence>
<evidence type="ECO:0000256" key="1">
    <source>
        <dbReference type="ARBA" id="ARBA00004251"/>
    </source>
</evidence>
<dbReference type="SMART" id="SM00220">
    <property type="entry name" value="S_TKc"/>
    <property type="match status" value="1"/>
</dbReference>
<dbReference type="InterPro" id="IPR050647">
    <property type="entry name" value="Plant_LRR-RLKs"/>
</dbReference>
<dbReference type="InterPro" id="IPR017441">
    <property type="entry name" value="Protein_kinase_ATP_BS"/>
</dbReference>
<keyword evidence="7 20" id="KW-0812">Transmembrane</keyword>
<dbReference type="FunFam" id="3.30.200.20:FF:000292">
    <property type="entry name" value="Leucine-rich repeat receptor-like serine/threonine-protein kinase BAM1"/>
    <property type="match status" value="1"/>
</dbReference>
<keyword evidence="9" id="KW-0677">Repeat</keyword>
<evidence type="ECO:0000256" key="8">
    <source>
        <dbReference type="ARBA" id="ARBA00022729"/>
    </source>
</evidence>
<evidence type="ECO:0000256" key="12">
    <source>
        <dbReference type="ARBA" id="ARBA00022840"/>
    </source>
</evidence>
<evidence type="ECO:0000256" key="18">
    <source>
        <dbReference type="PROSITE-ProRule" id="PRU10141"/>
    </source>
</evidence>
<gene>
    <name evidence="22" type="ORF">RHSIM_Rhsim03G0165900</name>
</gene>
<comment type="catalytic activity">
    <reaction evidence="16">
        <text>L-threonyl-[protein] + ATP = O-phospho-L-threonyl-[protein] + ADP + H(+)</text>
        <dbReference type="Rhea" id="RHEA:46608"/>
        <dbReference type="Rhea" id="RHEA-COMP:11060"/>
        <dbReference type="Rhea" id="RHEA-COMP:11605"/>
        <dbReference type="ChEBI" id="CHEBI:15378"/>
        <dbReference type="ChEBI" id="CHEBI:30013"/>
        <dbReference type="ChEBI" id="CHEBI:30616"/>
        <dbReference type="ChEBI" id="CHEBI:61977"/>
        <dbReference type="ChEBI" id="CHEBI:456216"/>
        <dbReference type="EC" id="2.7.11.1"/>
    </reaction>
</comment>
<dbReference type="InterPro" id="IPR011009">
    <property type="entry name" value="Kinase-like_dom_sf"/>
</dbReference>
<evidence type="ECO:0000256" key="17">
    <source>
        <dbReference type="ARBA" id="ARBA00048679"/>
    </source>
</evidence>
<keyword evidence="10 18" id="KW-0547">Nucleotide-binding</keyword>
<name>A0A834HAF5_RHOSS</name>
<comment type="caution">
    <text evidence="22">The sequence shown here is derived from an EMBL/GenBank/DDBJ whole genome shotgun (WGS) entry which is preliminary data.</text>
</comment>
<evidence type="ECO:0000256" key="16">
    <source>
        <dbReference type="ARBA" id="ARBA00047899"/>
    </source>
</evidence>
<evidence type="ECO:0000313" key="22">
    <source>
        <dbReference type="EMBL" id="KAF7148700.1"/>
    </source>
</evidence>
<accession>A0A834HAF5</accession>
<dbReference type="FunFam" id="3.80.10.10:FF:000233">
    <property type="entry name" value="Leucine-rich repeat receptor-like protein kinase TDR"/>
    <property type="match status" value="1"/>
</dbReference>
<keyword evidence="23" id="KW-1185">Reference proteome</keyword>
<dbReference type="FunFam" id="1.10.510.10:FF:001023">
    <property type="entry name" value="Os07g0541700 protein"/>
    <property type="match status" value="1"/>
</dbReference>
<dbReference type="SUPFAM" id="SSF56112">
    <property type="entry name" value="Protein kinase-like (PK-like)"/>
    <property type="match status" value="1"/>
</dbReference>
<dbReference type="GO" id="GO:0005524">
    <property type="term" value="F:ATP binding"/>
    <property type="evidence" value="ECO:0007669"/>
    <property type="project" value="UniProtKB-UniRule"/>
</dbReference>
<dbReference type="PANTHER" id="PTHR48056">
    <property type="entry name" value="LRR RECEPTOR-LIKE SERINE/THREONINE-PROTEIN KINASE-RELATED"/>
    <property type="match status" value="1"/>
</dbReference>
<dbReference type="PANTHER" id="PTHR48056:SF25">
    <property type="entry name" value="PROTEIN KINASE DOMAIN-CONTAINING PROTEIN"/>
    <property type="match status" value="1"/>
</dbReference>
<dbReference type="Pfam" id="PF00560">
    <property type="entry name" value="LRR_1"/>
    <property type="match status" value="13"/>
</dbReference>
<dbReference type="GO" id="GO:0006952">
    <property type="term" value="P:defense response"/>
    <property type="evidence" value="ECO:0007669"/>
    <property type="project" value="UniProtKB-ARBA"/>
</dbReference>
<keyword evidence="11" id="KW-0418">Kinase</keyword>
<dbReference type="AlphaFoldDB" id="A0A834HAF5"/>
<dbReference type="SMART" id="SM00369">
    <property type="entry name" value="LRR_TYP"/>
    <property type="match status" value="7"/>
</dbReference>
<dbReference type="OrthoDB" id="676979at2759"/>
<evidence type="ECO:0000256" key="7">
    <source>
        <dbReference type="ARBA" id="ARBA00022692"/>
    </source>
</evidence>
<dbReference type="PROSITE" id="PS00108">
    <property type="entry name" value="PROTEIN_KINASE_ST"/>
    <property type="match status" value="1"/>
</dbReference>
<dbReference type="GO" id="GO:0051707">
    <property type="term" value="P:response to other organism"/>
    <property type="evidence" value="ECO:0007669"/>
    <property type="project" value="UniProtKB-ARBA"/>
</dbReference>
<dbReference type="PROSITE" id="PS50011">
    <property type="entry name" value="PROTEIN_KINASE_DOM"/>
    <property type="match status" value="1"/>
</dbReference>
<dbReference type="GO" id="GO:0009791">
    <property type="term" value="P:post-embryonic development"/>
    <property type="evidence" value="ECO:0007669"/>
    <property type="project" value="UniProtKB-ARBA"/>
</dbReference>
<evidence type="ECO:0000256" key="11">
    <source>
        <dbReference type="ARBA" id="ARBA00022777"/>
    </source>
</evidence>
<feature type="region of interest" description="Disordered" evidence="19">
    <location>
        <begin position="1056"/>
        <end position="1084"/>
    </location>
</feature>
<keyword evidence="5" id="KW-0433">Leucine-rich repeat</keyword>
<dbReference type="InterPro" id="IPR001611">
    <property type="entry name" value="Leu-rich_rpt"/>
</dbReference>